<feature type="repeat" description="TPR" evidence="1">
    <location>
        <begin position="163"/>
        <end position="196"/>
    </location>
</feature>
<keyword evidence="4" id="KW-1185">Reference proteome</keyword>
<dbReference type="AlphaFoldDB" id="A0A1E7Q8M7"/>
<dbReference type="EMBL" id="MKEK01000001">
    <property type="protein sequence ID" value="OEY70497.1"/>
    <property type="molecule type" value="Genomic_DNA"/>
</dbReference>
<dbReference type="Gene3D" id="1.25.40.10">
    <property type="entry name" value="Tetratricopeptide repeat domain"/>
    <property type="match status" value="3"/>
</dbReference>
<reference evidence="4" key="1">
    <citation type="submission" date="2016-09" db="EMBL/GenBank/DDBJ databases">
        <authorList>
            <person name="Wan X."/>
            <person name="Hou S."/>
        </authorList>
    </citation>
    <scope>NUCLEOTIDE SEQUENCE [LARGE SCALE GENOMIC DNA]</scope>
    <source>
        <strain evidence="4">KH87</strain>
    </source>
</reference>
<dbReference type="SMART" id="SM00028">
    <property type="entry name" value="TPR"/>
    <property type="match status" value="2"/>
</dbReference>
<feature type="chain" id="PRO_5009200494" evidence="2">
    <location>
        <begin position="29"/>
        <end position="988"/>
    </location>
</feature>
<sequence>MQINQSISMPTKLLKLALVLSLTSCAVSKEVANTATLNQLPAFEQSAFAEQAEVTETALDALYQQILSLAPQPETRQKILYRLSQLHTEQYERQDLSLTEEKSALHALIDRYQQLLQQYPDDPNNELLRYQLARSYDLLAQPEQSLSQLTVLLAQYPDSNFAPEAWFRKADIHYSRGEYELALQAYLQVLAAKQPSFNQHARYMAGWSHFKLQQFNLADQQFLQLLDSSYNQLLQADQQQSLRQEVLNILSISLSYQQQAESLQALLQQVPYASGERPIALVALLYQSLADFLQQKGFMAKSLASYRIFIADNADTYTAAQFQLRLIQHYLASANAEAALNAQQEYISLFNADSAFWRRASPADISKVTPRLLQYLDYFGRAHYADALATVSSQDATTQVDVKQQAFTRAIPYWQQMLVILGNRASYSPDSTADTESANGQNKPRYIAADINYLLAESYAGSQQLESAFSLYAALGYTDTSRQASLFKPQDAAYKALLLAQSLAERTAQSETSSVDYKSLQQRWLQQQIDFVSQHPQHPAAQQVALQQIQQDYTAQRYSTVIAQAEVVINWPYATEQSTHFANEALFLRSQSELALQQYAAAEQSLQQQLNLSLNSARRQLITEQLASSIYQQAQLPGITNLAAIAHIQRLLAVLPDSRFHEAAAFEQISLLIAEANWSTVPALLHSFMAKYPKSERIAAANAQLIQSYQQLEQWQLAAEQLLKLSANSTDPEQQRDALWLAAEYYLQAEQLDLARQAFRDYANQYPQPHAIAQEARQHLVQLYQQQNDIYRKNFWLAKIVSFEQAETANSNITSNSASNNASNNASTERTQQLAATAALMLGQHENKLFAQVSLRHPLQANLTKKRQHMQTAISHYQQSIDYGVASTLAEAQFSIGQLYDDMAQALLVSERPQGLTALAAEQYDLLLEEQAYPFEEQAIELYRQTTALIQQQIYDSWVKQSFTRLQVLLPAEFNKTEAYLEVADAPH</sequence>
<accession>A0A1E7Q8M7</accession>
<evidence type="ECO:0000313" key="4">
    <source>
        <dbReference type="Proteomes" id="UP000242258"/>
    </source>
</evidence>
<dbReference type="Proteomes" id="UP000242258">
    <property type="component" value="Unassembled WGS sequence"/>
</dbReference>
<dbReference type="InterPro" id="IPR019734">
    <property type="entry name" value="TPR_rpt"/>
</dbReference>
<comment type="caution">
    <text evidence="3">The sequence shown here is derived from an EMBL/GenBank/DDBJ whole genome shotgun (WGS) entry which is preliminary data.</text>
</comment>
<organism evidence="3 4">
    <name type="scientific">Rheinheimera salexigens</name>
    <dbReference type="NCBI Taxonomy" id="1628148"/>
    <lineage>
        <taxon>Bacteria</taxon>
        <taxon>Pseudomonadati</taxon>
        <taxon>Pseudomonadota</taxon>
        <taxon>Gammaproteobacteria</taxon>
        <taxon>Chromatiales</taxon>
        <taxon>Chromatiaceae</taxon>
        <taxon>Rheinheimera</taxon>
    </lineage>
</organism>
<keyword evidence="1" id="KW-0802">TPR repeat</keyword>
<evidence type="ECO:0000256" key="1">
    <source>
        <dbReference type="PROSITE-ProRule" id="PRU00339"/>
    </source>
</evidence>
<dbReference type="OrthoDB" id="9806825at2"/>
<protein>
    <submittedName>
        <fullName evidence="3">Uncharacterized protein</fullName>
    </submittedName>
</protein>
<evidence type="ECO:0000313" key="3">
    <source>
        <dbReference type="EMBL" id="OEY70497.1"/>
    </source>
</evidence>
<dbReference type="InterPro" id="IPR011990">
    <property type="entry name" value="TPR-like_helical_dom_sf"/>
</dbReference>
<evidence type="ECO:0000256" key="2">
    <source>
        <dbReference type="SAM" id="SignalP"/>
    </source>
</evidence>
<dbReference type="PROSITE" id="PS50005">
    <property type="entry name" value="TPR"/>
    <property type="match status" value="1"/>
</dbReference>
<dbReference type="SUPFAM" id="SSF48452">
    <property type="entry name" value="TPR-like"/>
    <property type="match status" value="2"/>
</dbReference>
<feature type="signal peptide" evidence="2">
    <location>
        <begin position="1"/>
        <end position="28"/>
    </location>
</feature>
<dbReference type="RefSeq" id="WP_070050051.1">
    <property type="nucleotide sequence ID" value="NZ_CBCSDO010000002.1"/>
</dbReference>
<gene>
    <name evidence="3" type="ORF">BI198_13680</name>
</gene>
<proteinExistence type="predicted"/>
<keyword evidence="2" id="KW-0732">Signal</keyword>
<dbReference type="STRING" id="1628148.BI198_13680"/>
<name>A0A1E7Q8M7_9GAMM</name>